<dbReference type="EMBL" id="PFRH01000099">
    <property type="protein sequence ID" value="PJC52409.1"/>
    <property type="molecule type" value="Genomic_DNA"/>
</dbReference>
<comment type="pathway">
    <text evidence="3 7">Carbohydrate degradation; pentose phosphate pathway; D-ribulose 5-phosphate from D-glucose 6-phosphate (oxidative stage): step 2/3.</text>
</comment>
<dbReference type="Gene3D" id="3.40.50.1360">
    <property type="match status" value="1"/>
</dbReference>
<evidence type="ECO:0000256" key="3">
    <source>
        <dbReference type="ARBA" id="ARBA00004961"/>
    </source>
</evidence>
<protein>
    <recommendedName>
        <fullName evidence="6 7">6-phosphogluconolactonase</fullName>
        <shortName evidence="7">6PGL</shortName>
        <ecNumber evidence="5 7">3.1.1.31</ecNumber>
    </recommendedName>
</protein>
<dbReference type="Proteomes" id="UP000231456">
    <property type="component" value="Unassembled WGS sequence"/>
</dbReference>
<dbReference type="GO" id="GO:0017057">
    <property type="term" value="F:6-phosphogluconolactonase activity"/>
    <property type="evidence" value="ECO:0007669"/>
    <property type="project" value="UniProtKB-UniRule"/>
</dbReference>
<dbReference type="PANTHER" id="PTHR11054:SF0">
    <property type="entry name" value="6-PHOSPHOGLUCONOLACTONASE"/>
    <property type="match status" value="1"/>
</dbReference>
<accession>A0A2M8F9R2</accession>
<dbReference type="InterPro" id="IPR037171">
    <property type="entry name" value="NagB/RpiA_transferase-like"/>
</dbReference>
<dbReference type="InterPro" id="IPR005900">
    <property type="entry name" value="6-phosphogluconolactonase_DevB"/>
</dbReference>
<dbReference type="GO" id="GO:0006098">
    <property type="term" value="P:pentose-phosphate shunt"/>
    <property type="evidence" value="ECO:0007669"/>
    <property type="project" value="UniProtKB-UniPathway"/>
</dbReference>
<dbReference type="AlphaFoldDB" id="A0A2M8F9R2"/>
<evidence type="ECO:0000256" key="7">
    <source>
        <dbReference type="RuleBase" id="RU365095"/>
    </source>
</evidence>
<evidence type="ECO:0000256" key="6">
    <source>
        <dbReference type="ARBA" id="ARBA00020337"/>
    </source>
</evidence>
<dbReference type="PANTHER" id="PTHR11054">
    <property type="entry name" value="6-PHOSPHOGLUCONOLACTONASE"/>
    <property type="match status" value="1"/>
</dbReference>
<name>A0A2M8F9R2_9BACT</name>
<gene>
    <name evidence="7 9" type="primary">pgl</name>
    <name evidence="9" type="ORF">CO030_03085</name>
</gene>
<dbReference type="NCBIfam" id="TIGR01198">
    <property type="entry name" value="pgl"/>
    <property type="match status" value="1"/>
</dbReference>
<dbReference type="SUPFAM" id="SSF100950">
    <property type="entry name" value="NagB/RpiA/CoA transferase-like"/>
    <property type="match status" value="1"/>
</dbReference>
<keyword evidence="7" id="KW-0378">Hydrolase</keyword>
<comment type="function">
    <text evidence="2 7">Hydrolysis of 6-phosphogluconolactone to 6-phosphogluconate.</text>
</comment>
<comment type="similarity">
    <text evidence="4 7">Belongs to the glucosamine/galactosamine-6-phosphate isomerase family. 6-phosphogluconolactonase subfamily.</text>
</comment>
<comment type="catalytic activity">
    <reaction evidence="1 7">
        <text>6-phospho-D-glucono-1,5-lactone + H2O = 6-phospho-D-gluconate + H(+)</text>
        <dbReference type="Rhea" id="RHEA:12556"/>
        <dbReference type="ChEBI" id="CHEBI:15377"/>
        <dbReference type="ChEBI" id="CHEBI:15378"/>
        <dbReference type="ChEBI" id="CHEBI:57955"/>
        <dbReference type="ChEBI" id="CHEBI:58759"/>
        <dbReference type="EC" id="3.1.1.31"/>
    </reaction>
</comment>
<evidence type="ECO:0000313" key="10">
    <source>
        <dbReference type="Proteomes" id="UP000231456"/>
    </source>
</evidence>
<dbReference type="InterPro" id="IPR039104">
    <property type="entry name" value="6PGL"/>
</dbReference>
<dbReference type="Pfam" id="PF01182">
    <property type="entry name" value="Glucosamine_iso"/>
    <property type="match status" value="1"/>
</dbReference>
<sequence length="222" mass="25569">MIFRTFDTQEEFVSQSAEHMLRVVDGEEYRYLALAGGKTPVHVYEQFGKKIIDPSKIFLYQVDERYVPPHHPDANACMIYKHVGKKYEGEWAGMYFFDTTQPISVALLDYRHMLSRVPEGVFDLVVLGVGTDGHIASLFPYSSQLTDMEHTVMYTTTMHHFVHDRLTLGPKMIIQAKQILILLQGEEKRPVYEELQQPIKKSDAFPAHILQSHADVTVHYVL</sequence>
<evidence type="ECO:0000256" key="4">
    <source>
        <dbReference type="ARBA" id="ARBA00010662"/>
    </source>
</evidence>
<dbReference type="GO" id="GO:0005975">
    <property type="term" value="P:carbohydrate metabolic process"/>
    <property type="evidence" value="ECO:0007669"/>
    <property type="project" value="UniProtKB-UniRule"/>
</dbReference>
<reference evidence="10" key="1">
    <citation type="submission" date="2017-09" db="EMBL/GenBank/DDBJ databases">
        <title>Depth-based differentiation of microbial function through sediment-hosted aquifers and enrichment of novel symbionts in the deep terrestrial subsurface.</title>
        <authorList>
            <person name="Probst A.J."/>
            <person name="Ladd B."/>
            <person name="Jarett J.K."/>
            <person name="Geller-Mcgrath D.E."/>
            <person name="Sieber C.M.K."/>
            <person name="Emerson J.B."/>
            <person name="Anantharaman K."/>
            <person name="Thomas B.C."/>
            <person name="Malmstrom R."/>
            <person name="Stieglmeier M."/>
            <person name="Klingl A."/>
            <person name="Woyke T."/>
            <person name="Ryan C.M."/>
            <person name="Banfield J.F."/>
        </authorList>
    </citation>
    <scope>NUCLEOTIDE SEQUENCE [LARGE SCALE GENOMIC DNA]</scope>
</reference>
<dbReference type="EC" id="3.1.1.31" evidence="5 7"/>
<evidence type="ECO:0000256" key="1">
    <source>
        <dbReference type="ARBA" id="ARBA00000832"/>
    </source>
</evidence>
<dbReference type="InterPro" id="IPR006148">
    <property type="entry name" value="Glc/Gal-6P_isomerase"/>
</dbReference>
<proteinExistence type="inferred from homology"/>
<organism evidence="9 10">
    <name type="scientific">Candidatus Magasanikbacteria bacterium CG_4_9_14_0_2_um_filter_42_11</name>
    <dbReference type="NCBI Taxonomy" id="1974643"/>
    <lineage>
        <taxon>Bacteria</taxon>
        <taxon>Candidatus Magasanikiibacteriota</taxon>
    </lineage>
</organism>
<feature type="domain" description="Glucosamine/galactosamine-6-phosphate isomerase" evidence="8">
    <location>
        <begin position="13"/>
        <end position="214"/>
    </location>
</feature>
<evidence type="ECO:0000259" key="8">
    <source>
        <dbReference type="Pfam" id="PF01182"/>
    </source>
</evidence>
<evidence type="ECO:0000313" key="9">
    <source>
        <dbReference type="EMBL" id="PJC52409.1"/>
    </source>
</evidence>
<dbReference type="UniPathway" id="UPA00115">
    <property type="reaction ID" value="UER00409"/>
</dbReference>
<evidence type="ECO:0000256" key="2">
    <source>
        <dbReference type="ARBA" id="ARBA00002681"/>
    </source>
</evidence>
<comment type="caution">
    <text evidence="9">The sequence shown here is derived from an EMBL/GenBank/DDBJ whole genome shotgun (WGS) entry which is preliminary data.</text>
</comment>
<evidence type="ECO:0000256" key="5">
    <source>
        <dbReference type="ARBA" id="ARBA00013198"/>
    </source>
</evidence>